<evidence type="ECO:0000256" key="2">
    <source>
        <dbReference type="PROSITE-ProRule" id="PRU00335"/>
    </source>
</evidence>
<gene>
    <name evidence="4" type="primary">tetR_7</name>
    <name evidence="4" type="ORF">NtB2_01373</name>
</gene>
<dbReference type="AlphaFoldDB" id="A0A2R5HI96"/>
<keyword evidence="1 2" id="KW-0238">DNA-binding</keyword>
<proteinExistence type="predicted"/>
<dbReference type="GO" id="GO:0003677">
    <property type="term" value="F:DNA binding"/>
    <property type="evidence" value="ECO:0007669"/>
    <property type="project" value="UniProtKB-UniRule"/>
</dbReference>
<protein>
    <submittedName>
        <fullName evidence="4">TetR family transcriptional regulator</fullName>
    </submittedName>
</protein>
<dbReference type="InterPro" id="IPR009057">
    <property type="entry name" value="Homeodomain-like_sf"/>
</dbReference>
<comment type="caution">
    <text evidence="4">The sequence shown here is derived from an EMBL/GenBank/DDBJ whole genome shotgun (WGS) entry which is preliminary data.</text>
</comment>
<dbReference type="Proteomes" id="UP000245021">
    <property type="component" value="Unassembled WGS sequence"/>
</dbReference>
<evidence type="ECO:0000256" key="1">
    <source>
        <dbReference type="ARBA" id="ARBA00023125"/>
    </source>
</evidence>
<keyword evidence="5" id="KW-1185">Reference proteome</keyword>
<sequence>MNQTEKKKKAILDTTFQLLNEKEIKDITIDEIAQKAVVSKVTLFKYFQNKNYLMNLVILNAFEFMAQQIQEIIGSSLDFEATYRAITAMKLEQVKRFSLIFQENLMTQYTISPDFFEMENIQMTQLDIYRSLFQKGYAEGKIAPDVTEEDFLFILHIFTEGMKGIEASFLFEKADFLTRFFLNGFKKEE</sequence>
<dbReference type="OrthoDB" id="9780939at2"/>
<dbReference type="PROSITE" id="PS50977">
    <property type="entry name" value="HTH_TETR_2"/>
    <property type="match status" value="1"/>
</dbReference>
<accession>A0A2R5HI96</accession>
<dbReference type="EMBL" id="BFFO01000008">
    <property type="protein sequence ID" value="GBG97235.1"/>
    <property type="molecule type" value="Genomic_DNA"/>
</dbReference>
<evidence type="ECO:0000259" key="3">
    <source>
        <dbReference type="PROSITE" id="PS50977"/>
    </source>
</evidence>
<dbReference type="Gene3D" id="1.10.357.10">
    <property type="entry name" value="Tetracycline Repressor, domain 2"/>
    <property type="match status" value="1"/>
</dbReference>
<dbReference type="InterPro" id="IPR001647">
    <property type="entry name" value="HTH_TetR"/>
</dbReference>
<organism evidence="4 5">
    <name type="scientific">Lactococcus termiticola</name>
    <dbReference type="NCBI Taxonomy" id="2169526"/>
    <lineage>
        <taxon>Bacteria</taxon>
        <taxon>Bacillati</taxon>
        <taxon>Bacillota</taxon>
        <taxon>Bacilli</taxon>
        <taxon>Lactobacillales</taxon>
        <taxon>Streptococcaceae</taxon>
        <taxon>Lactococcus</taxon>
    </lineage>
</organism>
<dbReference type="PANTHER" id="PTHR43479">
    <property type="entry name" value="ACREF/ENVCD OPERON REPRESSOR-RELATED"/>
    <property type="match status" value="1"/>
</dbReference>
<dbReference type="SUPFAM" id="SSF48498">
    <property type="entry name" value="Tetracyclin repressor-like, C-terminal domain"/>
    <property type="match status" value="1"/>
</dbReference>
<name>A0A2R5HI96_9LACT</name>
<feature type="domain" description="HTH tetR-type" evidence="3">
    <location>
        <begin position="5"/>
        <end position="65"/>
    </location>
</feature>
<dbReference type="InterPro" id="IPR036271">
    <property type="entry name" value="Tet_transcr_reg_TetR-rel_C_sf"/>
</dbReference>
<dbReference type="Pfam" id="PF00440">
    <property type="entry name" value="TetR_N"/>
    <property type="match status" value="1"/>
</dbReference>
<dbReference type="InterPro" id="IPR050624">
    <property type="entry name" value="HTH-type_Tx_Regulator"/>
</dbReference>
<feature type="DNA-binding region" description="H-T-H motif" evidence="2">
    <location>
        <begin position="28"/>
        <end position="47"/>
    </location>
</feature>
<evidence type="ECO:0000313" key="5">
    <source>
        <dbReference type="Proteomes" id="UP000245021"/>
    </source>
</evidence>
<dbReference type="RefSeq" id="WP_109246188.1">
    <property type="nucleotide sequence ID" value="NZ_BFFO01000008.1"/>
</dbReference>
<evidence type="ECO:0000313" key="4">
    <source>
        <dbReference type="EMBL" id="GBG97235.1"/>
    </source>
</evidence>
<reference evidence="4 5" key="1">
    <citation type="journal article" date="2018" name="Genome Announc.">
        <title>Draft Genome Sequence of Lactococcus sp. Strain NtB2 (JCM 32569), Isolated from the Gut of the Higher Termite Nasutitermes takasagoensis.</title>
        <authorList>
            <person name="Noda S."/>
            <person name="Aihara C."/>
            <person name="Yuki M."/>
            <person name="Ohkuma M."/>
        </authorList>
    </citation>
    <scope>NUCLEOTIDE SEQUENCE [LARGE SCALE GENOMIC DNA]</scope>
    <source>
        <strain evidence="4 5">NtB2</strain>
    </source>
</reference>
<dbReference type="PANTHER" id="PTHR43479:SF11">
    <property type="entry name" value="ACREF_ENVCD OPERON REPRESSOR-RELATED"/>
    <property type="match status" value="1"/>
</dbReference>
<dbReference type="SUPFAM" id="SSF46689">
    <property type="entry name" value="Homeodomain-like"/>
    <property type="match status" value="1"/>
</dbReference>